<name>A0A7M2Y6G5_9FLAO</name>
<sequence>MIENPYKIHYIPGYGTTQNINDKKLVFKDGSFYNLHGKNIEIEADIKISESDICLCSSVPNVLVNYTKGISYQGIYKTILNSIPNIETAWKNITTYSPDFGDCINKSTKEISISNFPEMPSFASRAYFGTSFINIHNQTLRIFFLWTK</sequence>
<dbReference type="RefSeq" id="WP_193813056.1">
    <property type="nucleotide sequence ID" value="NZ_CP040442.1"/>
</dbReference>
<organism evidence="1 2">
    <name type="scientific">Kaistella flava</name>
    <name type="common">ex Peng et al. 2021</name>
    <dbReference type="NCBI Taxonomy" id="2038776"/>
    <lineage>
        <taxon>Bacteria</taxon>
        <taxon>Pseudomonadati</taxon>
        <taxon>Bacteroidota</taxon>
        <taxon>Flavobacteriia</taxon>
        <taxon>Flavobacteriales</taxon>
        <taxon>Weeksellaceae</taxon>
        <taxon>Chryseobacterium group</taxon>
        <taxon>Kaistella</taxon>
    </lineage>
</organism>
<evidence type="ECO:0000313" key="2">
    <source>
        <dbReference type="Proteomes" id="UP000594195"/>
    </source>
</evidence>
<keyword evidence="2" id="KW-1185">Reference proteome</keyword>
<dbReference type="Proteomes" id="UP000594195">
    <property type="component" value="Chromosome"/>
</dbReference>
<evidence type="ECO:0000313" key="1">
    <source>
        <dbReference type="EMBL" id="QOW09838.1"/>
    </source>
</evidence>
<accession>A0A7M2Y6G5</accession>
<dbReference type="KEGG" id="kfa:Q73A0000_05405"/>
<dbReference type="EMBL" id="CP040442">
    <property type="protein sequence ID" value="QOW09838.1"/>
    <property type="molecule type" value="Genomic_DNA"/>
</dbReference>
<reference evidence="1 2" key="1">
    <citation type="submission" date="2019-05" db="EMBL/GenBank/DDBJ databases">
        <title>Chryseobacterium sp. isolated from King George Island, maritime Antarctica.</title>
        <authorList>
            <person name="Peng X."/>
        </authorList>
    </citation>
    <scope>NUCLEOTIDE SEQUENCE [LARGE SCALE GENOMIC DNA]</scope>
    <source>
        <strain evidence="1 2">7-3A</strain>
    </source>
</reference>
<protein>
    <submittedName>
        <fullName evidence="1">Uncharacterized protein</fullName>
    </submittedName>
</protein>
<proteinExistence type="predicted"/>
<gene>
    <name evidence="1" type="ORF">Q73A0000_05405</name>
</gene>
<dbReference type="AlphaFoldDB" id="A0A7M2Y6G5"/>